<dbReference type="InterPro" id="IPR012907">
    <property type="entry name" value="Peptidase_S11_C"/>
</dbReference>
<dbReference type="PANTHER" id="PTHR21581">
    <property type="entry name" value="D-ALANYL-D-ALANINE CARBOXYPEPTIDASE"/>
    <property type="match status" value="1"/>
</dbReference>
<dbReference type="EC" id="3.4.16.4" evidence="4"/>
<evidence type="ECO:0000256" key="2">
    <source>
        <dbReference type="ARBA" id="ARBA00004752"/>
    </source>
</evidence>
<dbReference type="AlphaFoldDB" id="A0A9Q5VCM1"/>
<evidence type="ECO:0000256" key="6">
    <source>
        <dbReference type="ARBA" id="ARBA00022670"/>
    </source>
</evidence>
<gene>
    <name evidence="14" type="primary">dacC_2</name>
    <name evidence="14" type="ORF">Psal009_03110</name>
</gene>
<dbReference type="PANTHER" id="PTHR21581:SF6">
    <property type="entry name" value="TRAFFICKING PROTEIN PARTICLE COMPLEX SUBUNIT 12"/>
    <property type="match status" value="1"/>
</dbReference>
<dbReference type="GO" id="GO:0008360">
    <property type="term" value="P:regulation of cell shape"/>
    <property type="evidence" value="ECO:0007669"/>
    <property type="project" value="UniProtKB-KW"/>
</dbReference>
<dbReference type="InterPro" id="IPR018044">
    <property type="entry name" value="Peptidase_S11"/>
</dbReference>
<dbReference type="InterPro" id="IPR001967">
    <property type="entry name" value="Peptidase_S11_N"/>
</dbReference>
<sequence length="425" mass="47025">MRKTRGLLCVAGSLLLIVTATGLSFTAFAANQEGNGTTTAKTKIIAEKTLAPTLNYPSKMYLSLPRNMVPPIRVHAKSWILVDYNSGQVLTSGNPDERLSPASLTKVMSYYVVAEALRNGKIKETDKVRISRKAWKTGGSRMFVKAGDSVSVKDLLQGMVVQSGNDATVALAEYVAGSEDAFVVLMNRVAQRLGMLQTNFTNTTGLPHIKGKTTVRDLSILVRDLIKNYPKEYQLYSQKWFSWSGIKQPNRNRLLWHFEGADGVKTGYTKDAGYCLISSAQRDGMRLIAVVMGSKSERARVNESQKLLTYGFRFFENRLLYKKDQVIATPKVWLSVTEQVKLGLKENLYLAVPYGEAKDLAAALTITPYLKAPVLQGQSYGRLVISFKGKTILEKPLVALNGATEGGMWTRVSGRVSLFFHQLFG</sequence>
<dbReference type="Gene3D" id="2.60.410.10">
    <property type="entry name" value="D-Ala-D-Ala carboxypeptidase, C-terminal domain"/>
    <property type="match status" value="1"/>
</dbReference>
<dbReference type="PRINTS" id="PR00725">
    <property type="entry name" value="DADACBPTASE1"/>
</dbReference>
<dbReference type="GO" id="GO:0009002">
    <property type="term" value="F:serine-type D-Ala-D-Ala carboxypeptidase activity"/>
    <property type="evidence" value="ECO:0007669"/>
    <property type="project" value="UniProtKB-EC"/>
</dbReference>
<dbReference type="GO" id="GO:0071555">
    <property type="term" value="P:cell wall organization"/>
    <property type="evidence" value="ECO:0007669"/>
    <property type="project" value="UniProtKB-KW"/>
</dbReference>
<accession>A0A9Q5VCM1</accession>
<dbReference type="Pfam" id="PF07943">
    <property type="entry name" value="PBP5_C"/>
    <property type="match status" value="1"/>
</dbReference>
<dbReference type="Pfam" id="PF00768">
    <property type="entry name" value="Peptidase_S11"/>
    <property type="match status" value="1"/>
</dbReference>
<evidence type="ECO:0000256" key="12">
    <source>
        <dbReference type="ARBA" id="ARBA00034000"/>
    </source>
</evidence>
<evidence type="ECO:0000256" key="5">
    <source>
        <dbReference type="ARBA" id="ARBA00022645"/>
    </source>
</evidence>
<dbReference type="InterPro" id="IPR012338">
    <property type="entry name" value="Beta-lactam/transpept-like"/>
</dbReference>
<dbReference type="InterPro" id="IPR037167">
    <property type="entry name" value="Peptidase_S11_C_sf"/>
</dbReference>
<evidence type="ECO:0000256" key="3">
    <source>
        <dbReference type="ARBA" id="ARBA00007164"/>
    </source>
</evidence>
<evidence type="ECO:0000256" key="11">
    <source>
        <dbReference type="ARBA" id="ARBA00023316"/>
    </source>
</evidence>
<keyword evidence="11" id="KW-0961">Cell wall biogenesis/degradation</keyword>
<keyword evidence="15" id="KW-1185">Reference proteome</keyword>
<dbReference type="Proteomes" id="UP000422232">
    <property type="component" value="Chromosome"/>
</dbReference>
<dbReference type="EMBL" id="CP038908">
    <property type="protein sequence ID" value="QGO07171.1"/>
    <property type="molecule type" value="Genomic_DNA"/>
</dbReference>
<comment type="pathway">
    <text evidence="2">Cell wall biogenesis; peptidoglycan biosynthesis.</text>
</comment>
<evidence type="ECO:0000256" key="4">
    <source>
        <dbReference type="ARBA" id="ARBA00012448"/>
    </source>
</evidence>
<dbReference type="InterPro" id="IPR015956">
    <property type="entry name" value="Peniciliin-bd_prot_C_sf"/>
</dbReference>
<dbReference type="SMART" id="SM00936">
    <property type="entry name" value="PBP5_C"/>
    <property type="match status" value="1"/>
</dbReference>
<keyword evidence="6" id="KW-0645">Protease</keyword>
<keyword evidence="9" id="KW-0133">Cell shape</keyword>
<dbReference type="SUPFAM" id="SSF56601">
    <property type="entry name" value="beta-lactamase/transpeptidase-like"/>
    <property type="match status" value="1"/>
</dbReference>
<keyword evidence="5 14" id="KW-0121">Carboxypeptidase</keyword>
<comment type="similarity">
    <text evidence="3 13">Belongs to the peptidase S11 family.</text>
</comment>
<evidence type="ECO:0000256" key="7">
    <source>
        <dbReference type="ARBA" id="ARBA00022729"/>
    </source>
</evidence>
<dbReference type="GeneID" id="66739765"/>
<organism evidence="14 15">
    <name type="scientific">Piscirickettsia salmonis</name>
    <dbReference type="NCBI Taxonomy" id="1238"/>
    <lineage>
        <taxon>Bacteria</taxon>
        <taxon>Pseudomonadati</taxon>
        <taxon>Pseudomonadota</taxon>
        <taxon>Gammaproteobacteria</taxon>
        <taxon>Thiotrichales</taxon>
        <taxon>Piscirickettsiaceae</taxon>
        <taxon>Piscirickettsia</taxon>
    </lineage>
</organism>
<evidence type="ECO:0000256" key="10">
    <source>
        <dbReference type="ARBA" id="ARBA00022984"/>
    </source>
</evidence>
<evidence type="ECO:0000256" key="13">
    <source>
        <dbReference type="RuleBase" id="RU004016"/>
    </source>
</evidence>
<evidence type="ECO:0000256" key="1">
    <source>
        <dbReference type="ARBA" id="ARBA00003217"/>
    </source>
</evidence>
<keyword evidence="8 14" id="KW-0378">Hydrolase</keyword>
<protein>
    <recommendedName>
        <fullName evidence="4">serine-type D-Ala-D-Ala carboxypeptidase</fullName>
        <ecNumber evidence="4">3.4.16.4</ecNumber>
    </recommendedName>
</protein>
<reference evidence="14 15" key="1">
    <citation type="submission" date="2019-04" db="EMBL/GenBank/DDBJ databases">
        <title>Complete genome sequencing of Piscirickettsia salmonis strain Psal-009.</title>
        <authorList>
            <person name="Schober I."/>
            <person name="Bunk B."/>
            <person name="Sproer C."/>
            <person name="Carril G.P."/>
            <person name="Riedel T."/>
            <person name="Flores-Herrera P.A."/>
            <person name="Nourdin-Galindo G."/>
            <person name="Marshall S.H."/>
            <person name="Overmann J."/>
        </authorList>
    </citation>
    <scope>NUCLEOTIDE SEQUENCE [LARGE SCALE GENOMIC DNA]</scope>
    <source>
        <strain evidence="14 15">Psal-009</strain>
    </source>
</reference>
<dbReference type="SUPFAM" id="SSF69189">
    <property type="entry name" value="Penicillin-binding protein associated domain"/>
    <property type="match status" value="1"/>
</dbReference>
<proteinExistence type="inferred from homology"/>
<evidence type="ECO:0000256" key="8">
    <source>
        <dbReference type="ARBA" id="ARBA00022801"/>
    </source>
</evidence>
<dbReference type="GO" id="GO:0009252">
    <property type="term" value="P:peptidoglycan biosynthetic process"/>
    <property type="evidence" value="ECO:0007669"/>
    <property type="project" value="UniProtKB-KW"/>
</dbReference>
<name>A0A9Q5VCM1_PISSA</name>
<keyword evidence="7" id="KW-0732">Signal</keyword>
<comment type="function">
    <text evidence="1">Removes C-terminal D-alanyl residues from sugar-peptide cell wall precursors.</text>
</comment>
<evidence type="ECO:0000313" key="15">
    <source>
        <dbReference type="Proteomes" id="UP000422232"/>
    </source>
</evidence>
<keyword evidence="10" id="KW-0573">Peptidoglycan synthesis</keyword>
<comment type="catalytic activity">
    <reaction evidence="12">
        <text>Preferential cleavage: (Ac)2-L-Lys-D-Ala-|-D-Ala. Also transpeptidation of peptidyl-alanyl moieties that are N-acyl substituents of D-alanine.</text>
        <dbReference type="EC" id="3.4.16.4"/>
    </reaction>
</comment>
<dbReference type="RefSeq" id="WP_016210380.1">
    <property type="nucleotide sequence ID" value="NZ_CP012413.1"/>
</dbReference>
<evidence type="ECO:0000256" key="9">
    <source>
        <dbReference type="ARBA" id="ARBA00022960"/>
    </source>
</evidence>
<dbReference type="GO" id="GO:0006508">
    <property type="term" value="P:proteolysis"/>
    <property type="evidence" value="ECO:0007669"/>
    <property type="project" value="UniProtKB-KW"/>
</dbReference>
<dbReference type="Gene3D" id="3.40.710.10">
    <property type="entry name" value="DD-peptidase/beta-lactamase superfamily"/>
    <property type="match status" value="1"/>
</dbReference>
<evidence type="ECO:0000313" key="14">
    <source>
        <dbReference type="EMBL" id="QGO07171.1"/>
    </source>
</evidence>